<dbReference type="Proteomes" id="UP000030765">
    <property type="component" value="Unassembled WGS sequence"/>
</dbReference>
<organism evidence="1">
    <name type="scientific">Anopheles sinensis</name>
    <name type="common">Mosquito</name>
    <dbReference type="NCBI Taxonomy" id="74873"/>
    <lineage>
        <taxon>Eukaryota</taxon>
        <taxon>Metazoa</taxon>
        <taxon>Ecdysozoa</taxon>
        <taxon>Arthropoda</taxon>
        <taxon>Hexapoda</taxon>
        <taxon>Insecta</taxon>
        <taxon>Pterygota</taxon>
        <taxon>Neoptera</taxon>
        <taxon>Endopterygota</taxon>
        <taxon>Diptera</taxon>
        <taxon>Nematocera</taxon>
        <taxon>Culicoidea</taxon>
        <taxon>Culicidae</taxon>
        <taxon>Anophelinae</taxon>
        <taxon>Anopheles</taxon>
    </lineage>
</organism>
<protein>
    <submittedName>
        <fullName evidence="1 2">Peptidase M16 family protein</fullName>
    </submittedName>
</protein>
<dbReference type="EMBL" id="ATLV01017170">
    <property type="status" value="NOT_ANNOTATED_CDS"/>
    <property type="molecule type" value="Genomic_DNA"/>
</dbReference>
<reference evidence="2" key="2">
    <citation type="submission" date="2020-05" db="UniProtKB">
        <authorList>
            <consortium name="EnsemblMetazoa"/>
        </authorList>
    </citation>
    <scope>IDENTIFICATION</scope>
</reference>
<dbReference type="EMBL" id="KE525157">
    <property type="protein sequence ID" value="KFB41917.1"/>
    <property type="molecule type" value="Genomic_DNA"/>
</dbReference>
<dbReference type="AlphaFoldDB" id="A0A084VVC3"/>
<accession>A0A084VVC3</accession>
<evidence type="ECO:0000313" key="3">
    <source>
        <dbReference type="Proteomes" id="UP000030765"/>
    </source>
</evidence>
<sequence length="135" mass="14699">MCTFRMQIYISVTHSAAQKTDCTPPPVKGARAGKVPAAWSGLLQQVRNQSSRWKRGWEKVQQTSWVLDEYVPLPGTRPGVAPGLRSVRVVRDFSAPGPILASRVGTRAHIASHTATSLGKLAQRRTVVPSPRSTS</sequence>
<reference evidence="1 3" key="1">
    <citation type="journal article" date="2014" name="BMC Genomics">
        <title>Genome sequence of Anopheles sinensis provides insight into genetics basis of mosquito competence for malaria parasites.</title>
        <authorList>
            <person name="Zhou D."/>
            <person name="Zhang D."/>
            <person name="Ding G."/>
            <person name="Shi L."/>
            <person name="Hou Q."/>
            <person name="Ye Y."/>
            <person name="Xu Y."/>
            <person name="Zhou H."/>
            <person name="Xiong C."/>
            <person name="Li S."/>
            <person name="Yu J."/>
            <person name="Hong S."/>
            <person name="Yu X."/>
            <person name="Zou P."/>
            <person name="Chen C."/>
            <person name="Chang X."/>
            <person name="Wang W."/>
            <person name="Lv Y."/>
            <person name="Sun Y."/>
            <person name="Ma L."/>
            <person name="Shen B."/>
            <person name="Zhu C."/>
        </authorList>
    </citation>
    <scope>NUCLEOTIDE SEQUENCE [LARGE SCALE GENOMIC DNA]</scope>
</reference>
<dbReference type="EnsemblMetazoa" id="ASIC009479-RA">
    <property type="protein sequence ID" value="ASIC009479-PA"/>
    <property type="gene ID" value="ASIC009479"/>
</dbReference>
<evidence type="ECO:0000313" key="1">
    <source>
        <dbReference type="EMBL" id="KFB41917.1"/>
    </source>
</evidence>
<keyword evidence="3" id="KW-1185">Reference proteome</keyword>
<name>A0A084VVC3_ANOSI</name>
<dbReference type="VEuPathDB" id="VectorBase:ASIC009479"/>
<evidence type="ECO:0000313" key="2">
    <source>
        <dbReference type="EnsemblMetazoa" id="ASIC009479-PA"/>
    </source>
</evidence>
<proteinExistence type="predicted"/>
<gene>
    <name evidence="1" type="ORF">ZHAS_00009479</name>
</gene>